<dbReference type="GO" id="GO:0007154">
    <property type="term" value="P:cell communication"/>
    <property type="evidence" value="ECO:0007669"/>
    <property type="project" value="InterPro"/>
</dbReference>
<evidence type="ECO:0000256" key="5">
    <source>
        <dbReference type="ARBA" id="ARBA00023180"/>
    </source>
</evidence>
<feature type="domain" description="Calx-beta" evidence="8">
    <location>
        <begin position="1208"/>
        <end position="1312"/>
    </location>
</feature>
<evidence type="ECO:0000256" key="7">
    <source>
        <dbReference type="SAM" id="Phobius"/>
    </source>
</evidence>
<name>A0A813M4Z4_9BILA</name>
<evidence type="ECO:0000256" key="3">
    <source>
        <dbReference type="ARBA" id="ARBA00022737"/>
    </source>
</evidence>
<keyword evidence="7" id="KW-1133">Transmembrane helix</keyword>
<evidence type="ECO:0000259" key="8">
    <source>
        <dbReference type="SMART" id="SM00237"/>
    </source>
</evidence>
<keyword evidence="4" id="KW-0106">Calcium</keyword>
<dbReference type="PROSITE" id="PS51854">
    <property type="entry name" value="CSPG"/>
    <property type="match status" value="2"/>
</dbReference>
<feature type="domain" description="Calx-beta" evidence="8">
    <location>
        <begin position="1087"/>
        <end position="1191"/>
    </location>
</feature>
<dbReference type="Pfam" id="PF16184">
    <property type="entry name" value="Cadherin_3"/>
    <property type="match status" value="4"/>
</dbReference>
<evidence type="ECO:0000313" key="9">
    <source>
        <dbReference type="EMBL" id="CAF0709364.1"/>
    </source>
</evidence>
<dbReference type="Gene3D" id="2.60.40.2030">
    <property type="match status" value="4"/>
</dbReference>
<evidence type="ECO:0000256" key="2">
    <source>
        <dbReference type="ARBA" id="ARBA00022729"/>
    </source>
</evidence>
<dbReference type="InterPro" id="IPR003644">
    <property type="entry name" value="Calx_beta"/>
</dbReference>
<dbReference type="SMART" id="SM00237">
    <property type="entry name" value="Calx_beta"/>
    <property type="match status" value="4"/>
</dbReference>
<keyword evidence="10" id="KW-1185">Reference proteome</keyword>
<reference evidence="9" key="1">
    <citation type="submission" date="2021-02" db="EMBL/GenBank/DDBJ databases">
        <authorList>
            <person name="Nowell W R."/>
        </authorList>
    </citation>
    <scope>NUCLEOTIDE SEQUENCE</scope>
    <source>
        <strain evidence="9">Ploen Becks lab</strain>
    </source>
</reference>
<dbReference type="EMBL" id="CAJNOC010000043">
    <property type="protein sequence ID" value="CAF0709364.1"/>
    <property type="molecule type" value="Genomic_DNA"/>
</dbReference>
<feature type="domain" description="Calx-beta" evidence="8">
    <location>
        <begin position="714"/>
        <end position="817"/>
    </location>
</feature>
<protein>
    <recommendedName>
        <fullName evidence="8">Calx-beta domain-containing protein</fullName>
    </recommendedName>
</protein>
<evidence type="ECO:0000313" key="10">
    <source>
        <dbReference type="Proteomes" id="UP000663879"/>
    </source>
</evidence>
<dbReference type="Proteomes" id="UP000663879">
    <property type="component" value="Unassembled WGS sequence"/>
</dbReference>
<evidence type="ECO:0000256" key="1">
    <source>
        <dbReference type="ARBA" id="ARBA00005529"/>
    </source>
</evidence>
<dbReference type="Pfam" id="PF03160">
    <property type="entry name" value="Calx-beta"/>
    <property type="match status" value="3"/>
</dbReference>
<organism evidence="9 10">
    <name type="scientific">Brachionus calyciflorus</name>
    <dbReference type="NCBI Taxonomy" id="104777"/>
    <lineage>
        <taxon>Eukaryota</taxon>
        <taxon>Metazoa</taxon>
        <taxon>Spiralia</taxon>
        <taxon>Gnathifera</taxon>
        <taxon>Rotifera</taxon>
        <taxon>Eurotatoria</taxon>
        <taxon>Monogononta</taxon>
        <taxon>Pseudotrocha</taxon>
        <taxon>Ploima</taxon>
        <taxon>Brachionidae</taxon>
        <taxon>Brachionus</taxon>
    </lineage>
</organism>
<keyword evidence="7" id="KW-0472">Membrane</keyword>
<feature type="domain" description="Calx-beta" evidence="8">
    <location>
        <begin position="830"/>
        <end position="932"/>
    </location>
</feature>
<keyword evidence="7" id="KW-0812">Transmembrane</keyword>
<feature type="transmembrane region" description="Helical" evidence="7">
    <location>
        <begin position="2134"/>
        <end position="2155"/>
    </location>
</feature>
<dbReference type="OrthoDB" id="430044at2759"/>
<dbReference type="InterPro" id="IPR039005">
    <property type="entry name" value="CSPG_rpt"/>
</dbReference>
<keyword evidence="3" id="KW-0677">Repeat</keyword>
<dbReference type="InterPro" id="IPR038081">
    <property type="entry name" value="CalX-like_sf"/>
</dbReference>
<keyword evidence="5" id="KW-0325">Glycoprotein</keyword>
<accession>A0A813M4Z4</accession>
<feature type="repeat" description="CSPG" evidence="6">
    <location>
        <begin position="610"/>
        <end position="707"/>
    </location>
</feature>
<dbReference type="PANTHER" id="PTHR45739">
    <property type="entry name" value="MATRIX PROTEIN, PUTATIVE-RELATED"/>
    <property type="match status" value="1"/>
</dbReference>
<keyword evidence="2" id="KW-0732">Signal</keyword>
<sequence>MFTDRTVLFMRNKGSRLTSFPLVDLIDGLSIRYVQNDHQNKEPTMDSFIFHVSDGTNESPTQKFTINIEIINDEKPVAVFEDLITELNKQTILTNSTLNIIDFDSKPDDISLFVEKFPKFGKLYNSNSQITERNRVFLYSDVLNKQISYKMEDKLAIKDEIVFKISDGLFTTQGKYVIKKVQNDKQLPIVEKNEGLQAIEGHIFQITSDMLYSTMSKTRPSELNDYSEYNRIKFEDYLFNNNNNPILYHVLIPPEFGKLQLRFDNFYQDIQGPYSFMNTFTQKDIDQGRVYYTHAANEPTGITSFTFNVTDSNDKTLSDQRFIISVRGDKLPPVITHNKGLRVNQGQSTLLTRFELDVKDDDTLVENIKFYIVTQPKLGRLEHQKDSGKRIDSFSYEDLAYKKIRYVHEDINNLLKNDLVDFKISDGKNDVSISVYVTVTKSDNQMPLLKSKLFLKCKELERKQISINEIQVFDRDTPNDQLKIIITHPPQYGTLEKLITSSAIDKKIEDQMISINTNLNQKLNFILKFNNNNNHNQTDLQNYVTVNEFTMSDLEKGLIFYNHRSPGVRQDRFGFIVYDGYNNMFLIDGGIQVSNYQIFNINIDLEKNQPPILEKNIGLNYLNQFDGYSGRIIMKSDLSIIDKDDSDSDLFIEITRKPIYGYIQHKERPGLAVNRFTQYDINQNKIMYILKKLEDYVQEDYFEFDVYDLGKNYLKQNRFDIKWSVVSFKEEELSVMESDGKARVHIKKIGSLKSFSMVTCKTVSDTAKSNRDSKIYDFVHTNVRIEFNEDESYKACDVIINKDNQIEPIESFYLVLEDAKYSLIGNRHKIKINILDKKKEAILEFEKIRYDVHESDRFVSLAIVRSGDLAEDVNVECVTMDETAIGGIDYVPKLNGGLVRIPPGEIYGFCDIEILDDDLKEIQTELFKVYLRNPSDGSRIGSKHETFIGILGPNDVLDDDCKVVYHTVNDNDGRVLIEITREKTNLSDSFDVLIQNIPTNDIYIKSYLNTLPESSISQAKNLTIAEPKIDYEQINQRIQFLPGDITKKIFINILKFEKLKMFTIQIKPLIDPISHLSYCDYINPDYVNIIIGDNEQNGALVGFNQTSILVNETSKIVHIPIIRSGDLSQSFSLICYTRQQTAIEGQDYLPRDSFEHSRIYFEPGDRVKTCSVEILNDQIFEAEETFQVKLSDLRSQSEIVKFNQHTTLTVTILNNEDSSVISLSEEVYYTEEPSSSDSSIFKSITILRHGDLSRTSLVRISTSDETAKAGLDYKPKTEILKFNPGVSALDFEVEILYDQERESSESFKVILGPQEPVSAIFGKIKTSTVIIKDNFNLTNQSDKFHNSPIYLNSLVYHVMDQTDDTNTVPIGEPLICLEPCDQRNPKLNANKRLCDVIDKKRLRTSYSWEISTPNEFNVYSQFIKLTQNSVFSLVNESILEPIYFQPKFRIRCVIEYSRDSSRTLKSNYVQVTEKSEFLSKLKNSNQKCNEKWSILSKQSDNVNYSSSEFNYYSKSESNLPLINFKFDKPFIARADYISAEFIKNNPNLADSDYLNYVRLSIEIPYLEGILPLISTMPLHNPRHLLNDDFEIYPNHICSNFINLNEYGLNLKYGFLKELEEENLDNLEWSNIVNKINSYRNDKTMEFYSNLDRDKCVWKFIAFYDLTELTSYCQAQIISADLSDEQSDNKNYLSIKIPLYVSYIYPNQQVTWSSVDYKTNVEAPIIYKTKDQQEIEIDENVSFFSQEKNSIDSLSVSKISMTENGKLIIEFSTVPSFHGQFMKSHTNGQESMIISPDGLDVNFNLELIWSQYTYDYPEQTWKATSTSVLNNYSGNYTISLVPCHAKPNQPFKYPFECEVKQPINYTIPISVEQSSMPVPVKYSLGTRFTLSNNLINSLNPSTNTNNFDGSFRRGDTIYGTVIWDGDQDQKSVYMLELDKIYICSSYSDFIPVYDPEGTIYNKGSQFGCAQPHKSLNHRILLLDKNSDFIESQNMSLKKNKFEAQFLHEFLNSSNSTKLNTEKLKRNRVLDGFKFNANILFEIDNLTKKIEASKDVIWYVQANFYIRAGHSKQTRQVHSNLYSLKNVFNNGTNLNIIKLSTDRKASGLLTSRIKAKFKDFKHVKHDSNYQNLVLKVIIPIVMFLIFSLFLTVTLIYYKKEQITILFGKEKKNDKEVSEAREKSNIFLKAKKKLGIGKIDSFSSSNSTNDTMIVVSPLLNKTKSEDANLTFQTMMSKSTNNYVTPSQIDEEDHYISNNQNKNLENKNQKGFKTILKNLFAKKNKKEILNTSASNGGDYEDLTKNFLEQKYSENFLPKYPTIKRNNYLYFNYNNNKLNYFNNSDGVDTDGIESSEMGVKFSNSLTTTETIVAISSISSSSPTQTTPVTSTTKCSVTNIKRLSGTEV</sequence>
<dbReference type="PANTHER" id="PTHR45739:SF1">
    <property type="entry name" value="EXTRACELLULAR MATRIX ORGANIZING PROTEIN FRAS1"/>
    <property type="match status" value="1"/>
</dbReference>
<comment type="caution">
    <text evidence="9">The sequence shown here is derived from an EMBL/GenBank/DDBJ whole genome shotgun (WGS) entry which is preliminary data.</text>
</comment>
<dbReference type="GO" id="GO:0016020">
    <property type="term" value="C:membrane"/>
    <property type="evidence" value="ECO:0007669"/>
    <property type="project" value="InterPro"/>
</dbReference>
<feature type="repeat" description="CSPG" evidence="6">
    <location>
        <begin position="332"/>
        <end position="425"/>
    </location>
</feature>
<gene>
    <name evidence="9" type="ORF">OXX778_LOCUS794</name>
</gene>
<dbReference type="SUPFAM" id="SSF141072">
    <property type="entry name" value="CalX-like"/>
    <property type="match status" value="4"/>
</dbReference>
<comment type="similarity">
    <text evidence="1">Belongs to the FRAS1 family.</text>
</comment>
<proteinExistence type="inferred from homology"/>
<evidence type="ECO:0000256" key="4">
    <source>
        <dbReference type="ARBA" id="ARBA00022837"/>
    </source>
</evidence>
<dbReference type="GO" id="GO:0009653">
    <property type="term" value="P:anatomical structure morphogenesis"/>
    <property type="evidence" value="ECO:0007669"/>
    <property type="project" value="TreeGrafter"/>
</dbReference>
<evidence type="ECO:0000256" key="6">
    <source>
        <dbReference type="PROSITE-ProRule" id="PRU01201"/>
    </source>
</evidence>
<dbReference type="InterPro" id="IPR051561">
    <property type="entry name" value="FRAS1_ECM"/>
</dbReference>